<reference evidence="4 5" key="1">
    <citation type="submission" date="2021-08" db="EMBL/GenBank/DDBJ databases">
        <title>Lysobacter sp. strain CJ11 Genome sequencing and assembly.</title>
        <authorList>
            <person name="Kim I."/>
        </authorList>
    </citation>
    <scope>NUCLEOTIDE SEQUENCE [LARGE SCALE GENOMIC DNA]</scope>
    <source>
        <strain evidence="4 5">CJ11</strain>
    </source>
</reference>
<feature type="transmembrane region" description="Helical" evidence="3">
    <location>
        <begin position="134"/>
        <end position="150"/>
    </location>
</feature>
<evidence type="ECO:0000313" key="5">
    <source>
        <dbReference type="Proteomes" id="UP000824755"/>
    </source>
</evidence>
<keyword evidence="1" id="KW-0677">Repeat</keyword>
<feature type="transmembrane region" description="Helical" evidence="3">
    <location>
        <begin position="104"/>
        <end position="122"/>
    </location>
</feature>
<evidence type="ECO:0000256" key="2">
    <source>
        <dbReference type="ARBA" id="ARBA00022803"/>
    </source>
</evidence>
<feature type="transmembrane region" description="Helical" evidence="3">
    <location>
        <begin position="371"/>
        <end position="389"/>
    </location>
</feature>
<protein>
    <recommendedName>
        <fullName evidence="6">Tetratricopeptide repeat protein</fullName>
    </recommendedName>
</protein>
<evidence type="ECO:0008006" key="6">
    <source>
        <dbReference type="Google" id="ProtNLM"/>
    </source>
</evidence>
<dbReference type="Proteomes" id="UP000824755">
    <property type="component" value="Chromosome"/>
</dbReference>
<evidence type="ECO:0000256" key="3">
    <source>
        <dbReference type="SAM" id="Phobius"/>
    </source>
</evidence>
<proteinExistence type="predicted"/>
<dbReference type="RefSeq" id="WP_220379446.1">
    <property type="nucleotide sequence ID" value="NZ_CP080544.1"/>
</dbReference>
<gene>
    <name evidence="4" type="ORF">H8L67_08725</name>
</gene>
<keyword evidence="3" id="KW-1133">Transmembrane helix</keyword>
<keyword evidence="2" id="KW-0802">TPR repeat</keyword>
<dbReference type="PANTHER" id="PTHR44227">
    <property type="match status" value="1"/>
</dbReference>
<feature type="transmembrane region" description="Helical" evidence="3">
    <location>
        <begin position="341"/>
        <end position="365"/>
    </location>
</feature>
<dbReference type="PANTHER" id="PTHR44227:SF3">
    <property type="entry name" value="PROTEIN O-MANNOSYL-TRANSFERASE TMTC4"/>
    <property type="match status" value="1"/>
</dbReference>
<keyword evidence="5" id="KW-1185">Reference proteome</keyword>
<evidence type="ECO:0000256" key="1">
    <source>
        <dbReference type="ARBA" id="ARBA00022737"/>
    </source>
</evidence>
<feature type="transmembrane region" description="Helical" evidence="3">
    <location>
        <begin position="312"/>
        <end position="334"/>
    </location>
</feature>
<feature type="transmembrane region" description="Helical" evidence="3">
    <location>
        <begin position="398"/>
        <end position="421"/>
    </location>
</feature>
<sequence length="618" mass="68997">MLAAERIGMSKRSRLTGLGLLLVSLLAAAFLLPGVSGPFLFDDGPNILTNNALHIYRLSFNDLLYAAYSFQPGHGSRALSMLSFAFDFWRSGGLDARTFKMTNLVIHVLTVPAVFGFLLGVLRAARAKPNSAELSALFLTLIWAIHPLQVSSVLYVVQRMQTLCTLFIVLALWSYVRMREAQRAGKVSRNFAFQAVLYWVMAFAAKEDAALFPLYVLVLEWTVFRFRATTARLSRSLRLSFLAFFLLGLAAFMLLVVPHYWTESPYPGRNFNTPQRLLSETRALGLYLSQILAPYPGSLRFYYDDFVVSQNLWTPVSTLWCSAGLLGLLIWAFCWRNSRPLFTLGIGLFFAGHLMTSTVIGLELVFEHRNAIPMLGLLLSAFELLRIAAMRWAVKPKIIVAFGAIAALLMGCITLRSAIIWGDEERLARELVARSPRSERAWLQLATIYAARAQARPGPLLAKSIALSEQGAQITNGTALLANLVVNKSIEGTVGPDDWRRFLTRLAEAPLSKQNESIVWMLMDNVDRGLPLDADGVARAIEIVAWRGDFDAYEHLRFAAFIYNRSRSPERALPHLRRAVAVAPRGDADIEQMLDQLAAANRPDWLLLLRAEQATKAN</sequence>
<keyword evidence="3" id="KW-0812">Transmembrane</keyword>
<organism evidence="4 5">
    <name type="scientific">Lysobacter soyae</name>
    <dbReference type="NCBI Taxonomy" id="2764185"/>
    <lineage>
        <taxon>Bacteria</taxon>
        <taxon>Pseudomonadati</taxon>
        <taxon>Pseudomonadota</taxon>
        <taxon>Gammaproteobacteria</taxon>
        <taxon>Lysobacterales</taxon>
        <taxon>Lysobacteraceae</taxon>
        <taxon>Lysobacter</taxon>
    </lineage>
</organism>
<keyword evidence="3" id="KW-0472">Membrane</keyword>
<dbReference type="EMBL" id="CP080544">
    <property type="protein sequence ID" value="QYR52661.1"/>
    <property type="molecule type" value="Genomic_DNA"/>
</dbReference>
<accession>A0ABX8WPA9</accession>
<name>A0ABX8WPA9_9GAMM</name>
<feature type="transmembrane region" description="Helical" evidence="3">
    <location>
        <begin position="239"/>
        <end position="261"/>
    </location>
</feature>
<dbReference type="InterPro" id="IPR052346">
    <property type="entry name" value="O-mannosyl-transferase_TMTC"/>
</dbReference>
<evidence type="ECO:0000313" key="4">
    <source>
        <dbReference type="EMBL" id="QYR52661.1"/>
    </source>
</evidence>